<keyword evidence="4" id="KW-1185">Reference proteome</keyword>
<keyword evidence="2" id="KW-1133">Transmembrane helix</keyword>
<keyword evidence="2" id="KW-0812">Transmembrane</keyword>
<dbReference type="Proteomes" id="UP001164929">
    <property type="component" value="Chromosome 16"/>
</dbReference>
<keyword evidence="2" id="KW-0472">Membrane</keyword>
<proteinExistence type="predicted"/>
<name>A0AAD6LJU2_9ROSI</name>
<reference evidence="3 4" key="1">
    <citation type="journal article" date="2023" name="Mol. Ecol. Resour.">
        <title>Chromosome-level genome assembly of a triploid poplar Populus alba 'Berolinensis'.</title>
        <authorList>
            <person name="Chen S."/>
            <person name="Yu Y."/>
            <person name="Wang X."/>
            <person name="Wang S."/>
            <person name="Zhang T."/>
            <person name="Zhou Y."/>
            <person name="He R."/>
            <person name="Meng N."/>
            <person name="Wang Y."/>
            <person name="Liu W."/>
            <person name="Liu Z."/>
            <person name="Liu J."/>
            <person name="Guo Q."/>
            <person name="Huang H."/>
            <person name="Sederoff R.R."/>
            <person name="Wang G."/>
            <person name="Qu G."/>
            <person name="Chen S."/>
        </authorList>
    </citation>
    <scope>NUCLEOTIDE SEQUENCE [LARGE SCALE GENOMIC DNA]</scope>
    <source>
        <strain evidence="3">SC-2020</strain>
    </source>
</reference>
<feature type="transmembrane region" description="Helical" evidence="2">
    <location>
        <begin position="66"/>
        <end position="90"/>
    </location>
</feature>
<feature type="region of interest" description="Disordered" evidence="1">
    <location>
        <begin position="1"/>
        <end position="20"/>
    </location>
</feature>
<sequence>MDRSIERIRGTRMKTRAGTENKRREAKAEFFCETSGGNVGKRGSIFCLVDTLRRMTNRSVTQRMSLVMYGIGDVAVWILGVTCVSAYAPAYEGSHRFQAAHAAYFGSLTSPSLVAMEAMWDLVKIRDHHGKERRNCGVKAYKFNVEFSGILNNKIRLKSSCQLYRRKIKISTSNYLIFCRPTEKTAMVFANLLIQVGNASA</sequence>
<evidence type="ECO:0000313" key="4">
    <source>
        <dbReference type="Proteomes" id="UP001164929"/>
    </source>
</evidence>
<evidence type="ECO:0000313" key="3">
    <source>
        <dbReference type="EMBL" id="KAJ6968254.1"/>
    </source>
</evidence>
<comment type="caution">
    <text evidence="3">The sequence shown here is derived from an EMBL/GenBank/DDBJ whole genome shotgun (WGS) entry which is preliminary data.</text>
</comment>
<accession>A0AAD6LJU2</accession>
<dbReference type="AlphaFoldDB" id="A0AAD6LJU2"/>
<organism evidence="3 4">
    <name type="scientific">Populus alba x Populus x berolinensis</name>
    <dbReference type="NCBI Taxonomy" id="444605"/>
    <lineage>
        <taxon>Eukaryota</taxon>
        <taxon>Viridiplantae</taxon>
        <taxon>Streptophyta</taxon>
        <taxon>Embryophyta</taxon>
        <taxon>Tracheophyta</taxon>
        <taxon>Spermatophyta</taxon>
        <taxon>Magnoliopsida</taxon>
        <taxon>eudicotyledons</taxon>
        <taxon>Gunneridae</taxon>
        <taxon>Pentapetalae</taxon>
        <taxon>rosids</taxon>
        <taxon>fabids</taxon>
        <taxon>Malpighiales</taxon>
        <taxon>Salicaceae</taxon>
        <taxon>Saliceae</taxon>
        <taxon>Populus</taxon>
    </lineage>
</organism>
<dbReference type="EMBL" id="JAQIZT010000016">
    <property type="protein sequence ID" value="KAJ6968254.1"/>
    <property type="molecule type" value="Genomic_DNA"/>
</dbReference>
<protein>
    <submittedName>
        <fullName evidence="3">Uncharacterized protein</fullName>
    </submittedName>
</protein>
<evidence type="ECO:0000256" key="1">
    <source>
        <dbReference type="SAM" id="MobiDB-lite"/>
    </source>
</evidence>
<gene>
    <name evidence="3" type="ORF">NC653_036259</name>
</gene>
<evidence type="ECO:0000256" key="2">
    <source>
        <dbReference type="SAM" id="Phobius"/>
    </source>
</evidence>